<proteinExistence type="predicted"/>
<name>A0ABS7NTE8_9NOCA</name>
<reference evidence="1 2" key="1">
    <citation type="submission" date="2020-06" db="EMBL/GenBank/DDBJ databases">
        <title>Taxonomy, biology and ecology of Rhodococcus bacteria occurring in California pistachio and other woody hosts as revealed by genome sequence analyses.</title>
        <authorList>
            <person name="Gai Y."/>
            <person name="Riely B."/>
        </authorList>
    </citation>
    <scope>NUCLEOTIDE SEQUENCE [LARGE SCALE GENOMIC DNA]</scope>
    <source>
        <strain evidence="1 2">BP-284</strain>
    </source>
</reference>
<gene>
    <name evidence="1" type="ORF">HQ605_10745</name>
</gene>
<keyword evidence="2" id="KW-1185">Reference proteome</keyword>
<accession>A0ABS7NTE8</accession>
<dbReference type="EMBL" id="JABUKG010000010">
    <property type="protein sequence ID" value="MBY6321302.1"/>
    <property type="molecule type" value="Genomic_DNA"/>
</dbReference>
<sequence length="48" mass="5277">MRRPHIGLHAALLRRYPLSPWLHLLPGKPAEPTRALTPLATPSTTEAA</sequence>
<organism evidence="1 2">
    <name type="scientific">Rhodococcoides kroppenstedtii</name>
    <dbReference type="NCBI Taxonomy" id="293050"/>
    <lineage>
        <taxon>Bacteria</taxon>
        <taxon>Bacillati</taxon>
        <taxon>Actinomycetota</taxon>
        <taxon>Actinomycetes</taxon>
        <taxon>Mycobacteriales</taxon>
        <taxon>Nocardiaceae</taxon>
        <taxon>Rhodococcoides</taxon>
    </lineage>
</organism>
<evidence type="ECO:0000313" key="1">
    <source>
        <dbReference type="EMBL" id="MBY6321302.1"/>
    </source>
</evidence>
<dbReference type="RefSeq" id="WP_157889613.1">
    <property type="nucleotide sequence ID" value="NZ_JABUKE010000035.1"/>
</dbReference>
<dbReference type="Proteomes" id="UP001520140">
    <property type="component" value="Unassembled WGS sequence"/>
</dbReference>
<comment type="caution">
    <text evidence="1">The sequence shown here is derived from an EMBL/GenBank/DDBJ whole genome shotgun (WGS) entry which is preliminary data.</text>
</comment>
<evidence type="ECO:0000313" key="2">
    <source>
        <dbReference type="Proteomes" id="UP001520140"/>
    </source>
</evidence>
<protein>
    <submittedName>
        <fullName evidence="1">Uncharacterized protein</fullName>
    </submittedName>
</protein>